<feature type="region of interest" description="Disordered" evidence="1">
    <location>
        <begin position="60"/>
        <end position="238"/>
    </location>
</feature>
<feature type="compositionally biased region" description="Polar residues" evidence="1">
    <location>
        <begin position="113"/>
        <end position="122"/>
    </location>
</feature>
<evidence type="ECO:0000256" key="1">
    <source>
        <dbReference type="SAM" id="MobiDB-lite"/>
    </source>
</evidence>
<dbReference type="PANTHER" id="PTHR43830:SF17">
    <property type="entry name" value="PSP1 C-TERMINAL DOMAIN-CONTAINING PROTEIN"/>
    <property type="match status" value="1"/>
</dbReference>
<dbReference type="PROSITE" id="PS51411">
    <property type="entry name" value="PSP1_C"/>
    <property type="match status" value="1"/>
</dbReference>
<dbReference type="AlphaFoldDB" id="A0A3L6L0C0"/>
<reference evidence="3" key="1">
    <citation type="submission" date="2018-09" db="EMBL/GenBank/DDBJ databases">
        <title>whole genome sequence of T. equiperdum IVM-t1 strain.</title>
        <authorList>
            <person name="Suganuma K."/>
        </authorList>
    </citation>
    <scope>NUCLEOTIDE SEQUENCE [LARGE SCALE GENOMIC DNA]</scope>
    <source>
        <strain evidence="3">IVM-t1</strain>
    </source>
</reference>
<feature type="compositionally biased region" description="Polar residues" evidence="1">
    <location>
        <begin position="460"/>
        <end position="472"/>
    </location>
</feature>
<organism evidence="3">
    <name type="scientific">Trypanosoma brucei equiperdum</name>
    <dbReference type="NCBI Taxonomy" id="630700"/>
    <lineage>
        <taxon>Eukaryota</taxon>
        <taxon>Discoba</taxon>
        <taxon>Euglenozoa</taxon>
        <taxon>Kinetoplastea</taxon>
        <taxon>Metakinetoplastina</taxon>
        <taxon>Trypanosomatida</taxon>
        <taxon>Trypanosomatidae</taxon>
        <taxon>Trypanosoma</taxon>
    </lineage>
</organism>
<accession>A0A3L6L0C0</accession>
<protein>
    <submittedName>
        <fullName evidence="3">PSP1 C-terminal conserved region</fullName>
    </submittedName>
</protein>
<feature type="region of interest" description="Disordered" evidence="1">
    <location>
        <begin position="459"/>
        <end position="480"/>
    </location>
</feature>
<dbReference type="EMBL" id="QSBY01000010">
    <property type="protein sequence ID" value="RHW69151.1"/>
    <property type="molecule type" value="Genomic_DNA"/>
</dbReference>
<dbReference type="Proteomes" id="UP000266743">
    <property type="component" value="Chromosome 10"/>
</dbReference>
<evidence type="ECO:0000259" key="2">
    <source>
        <dbReference type="PROSITE" id="PS51411"/>
    </source>
</evidence>
<feature type="domain" description="PSP1 C-terminal" evidence="2">
    <location>
        <begin position="501"/>
        <end position="595"/>
    </location>
</feature>
<comment type="caution">
    <text evidence="3">The sequence shown here is derived from an EMBL/GenBank/DDBJ whole genome shotgun (WGS) entry which is preliminary data.</text>
</comment>
<feature type="compositionally biased region" description="Polar residues" evidence="1">
    <location>
        <begin position="201"/>
        <end position="210"/>
    </location>
</feature>
<proteinExistence type="predicted"/>
<name>A0A3L6L0C0_9TRYP</name>
<gene>
    <name evidence="3" type="ORF">DPX39_100122800</name>
</gene>
<dbReference type="PANTHER" id="PTHR43830">
    <property type="entry name" value="PROTEIN PSP1"/>
    <property type="match status" value="1"/>
</dbReference>
<feature type="compositionally biased region" description="Low complexity" evidence="1">
    <location>
        <begin position="68"/>
        <end position="85"/>
    </location>
</feature>
<sequence>MSAKLQPILESADANAPFDVPVTPIKSFSTNTIIGTEAGIRPTDGHSECRISVTAAEYGGKSHDRMAGSDSDITSAASSSGSHTGNNFHCYTNEGSGEGGGGARKLAPHLQSYEENTPTEASTAAGASPTPKGGNSDAEESFHGFRVPSCEPPSQRELSVAMDSHSGIQHKHENLLSPHDSSDFSGDDVSHRRCEEADDMQPNQGNQGKANGTGEMRGTRQNKGRPANVLRLPPTTKPSFVQVGTVRDHNLTVAIKQRVSHHAAVCARVNAVPRKMCLSSILPSFGTAMEMHSCKRQNMLFPSSTHVLPSCLPAVGKNGGCGYCSSTFAAPEDIEMRVKRGNDVDCTLRSVGGKLPTQSPMMSLSSSHLEKEPVSVCRVDNEKLDEEEELGFVVIVKGKHQCKGYLTGQSNLSAGAVVIVEGDRGEDIGTIQQVYAIEDVDQLLHMKVKMADAAEEAGGCSSTVDDTTTGASDTPHEEAVLDSCSVARSDAQPPDDGMRLPRVLRLATSEDIAQLSALRDEETELLPNVLRVVNGFISKSTSAAGVTLVDIEFQFDKKKLTIYLRRPTETGFVNFRRMQRRFHRLLKCRIWLAYMDEVERQVEAYIEKAPLGCEVKDREPSRDRCLGAGDLIVV</sequence>
<dbReference type="InterPro" id="IPR007557">
    <property type="entry name" value="PSP1_C"/>
</dbReference>
<evidence type="ECO:0000313" key="3">
    <source>
        <dbReference type="EMBL" id="RHW69151.1"/>
    </source>
</evidence>
<dbReference type="GO" id="GO:0005737">
    <property type="term" value="C:cytoplasm"/>
    <property type="evidence" value="ECO:0007669"/>
    <property type="project" value="TreeGrafter"/>
</dbReference>
<dbReference type="InterPro" id="IPR047767">
    <property type="entry name" value="PSP1-like"/>
</dbReference>
<dbReference type="Pfam" id="PF04468">
    <property type="entry name" value="PSP1"/>
    <property type="match status" value="1"/>
</dbReference>